<keyword evidence="1" id="KW-0479">Metal-binding</keyword>
<name>A0AAJ6CSE2_9CHLR</name>
<protein>
    <recommendedName>
        <fullName evidence="4">4Fe-4S ferredoxin-type domain-containing protein</fullName>
    </recommendedName>
</protein>
<evidence type="ECO:0000313" key="8">
    <source>
        <dbReference type="Proteomes" id="UP001321249"/>
    </source>
</evidence>
<dbReference type="PANTHER" id="PTHR43312">
    <property type="entry name" value="D-THREO-ALDOSE 1-DEHYDROGENASE"/>
    <property type="match status" value="1"/>
</dbReference>
<dbReference type="EMBL" id="WMBE01000001">
    <property type="protein sequence ID" value="MDG0866103.1"/>
    <property type="molecule type" value="Genomic_DNA"/>
</dbReference>
<accession>A0AAJ6CSE2</accession>
<dbReference type="SUPFAM" id="SSF46548">
    <property type="entry name" value="alpha-helical ferredoxin"/>
    <property type="match status" value="1"/>
</dbReference>
<keyword evidence="7" id="KW-1185">Reference proteome</keyword>
<reference evidence="7 8" key="1">
    <citation type="submission" date="2019-11" db="EMBL/GenBank/DDBJ databases">
        <authorList>
            <person name="Cho J.-C."/>
        </authorList>
    </citation>
    <scope>NUCLEOTIDE SEQUENCE [LARGE SCALE GENOMIC DNA]</scope>
    <source>
        <strain evidence="6 7">JH1073</strain>
        <strain evidence="5 8">JH702</strain>
    </source>
</reference>
<sequence>MKMRPLGATGLNVAPIGLGAAQLGSSEYDHSKEIVFKALDMGVNYFDTARGYWDSEIKLGKALKGERENVIVSSKTTGKTKEEAANHIEESLQRLQTDYIDNYHLHALSDLDDVDVRLGGPLEALLEAREAGKIRHIGVTGHTFPSVLVAALKRFKFDTFLVPLNIVEREPLAELIPLALETKLGVTIMKPVATGLLPAPLALRWLMNQPIAVAVPGATTVAEMEQNATIGAQDDHTLSEAEEAEVTQWALDLATDRCRICMECLPCPSDIEIPGTLGTDVMYNHYRSMGPAKFAEFPWEISRVEDEWQKRESTIAKIDDHAACDSCMQCESRCPYGLPIVSMLRSMSPNMKDMLDIWSKESSKV</sequence>
<dbReference type="Proteomes" id="UP001321249">
    <property type="component" value="Unassembled WGS sequence"/>
</dbReference>
<dbReference type="PANTHER" id="PTHR43312:SF1">
    <property type="entry name" value="NADP-DEPENDENT OXIDOREDUCTASE DOMAIN-CONTAINING PROTEIN"/>
    <property type="match status" value="1"/>
</dbReference>
<evidence type="ECO:0000256" key="3">
    <source>
        <dbReference type="ARBA" id="ARBA00023014"/>
    </source>
</evidence>
<dbReference type="InterPro" id="IPR053135">
    <property type="entry name" value="AKR2_Oxidoreductase"/>
</dbReference>
<dbReference type="InterPro" id="IPR009051">
    <property type="entry name" value="Helical_ferredxn"/>
</dbReference>
<dbReference type="Gene3D" id="1.10.1060.10">
    <property type="entry name" value="Alpha-helical ferredoxin"/>
    <property type="match status" value="1"/>
</dbReference>
<organism evidence="6 7">
    <name type="scientific">Candidatus Lucifugimonas marina</name>
    <dbReference type="NCBI Taxonomy" id="3038979"/>
    <lineage>
        <taxon>Bacteria</taxon>
        <taxon>Bacillati</taxon>
        <taxon>Chloroflexota</taxon>
        <taxon>Dehalococcoidia</taxon>
        <taxon>SAR202 cluster</taxon>
        <taxon>Candidatus Lucifugimonadales</taxon>
        <taxon>Candidatus Lucifugimonadaceae</taxon>
        <taxon>Candidatus Lucifugimonas</taxon>
    </lineage>
</organism>
<feature type="domain" description="4Fe-4S ferredoxin-type" evidence="4">
    <location>
        <begin position="314"/>
        <end position="344"/>
    </location>
</feature>
<dbReference type="GO" id="GO:0046872">
    <property type="term" value="F:metal ion binding"/>
    <property type="evidence" value="ECO:0007669"/>
    <property type="project" value="UniProtKB-KW"/>
</dbReference>
<dbReference type="InterPro" id="IPR017900">
    <property type="entry name" value="4Fe4S_Fe_S_CS"/>
</dbReference>
<evidence type="ECO:0000313" key="7">
    <source>
        <dbReference type="Proteomes" id="UP001219901"/>
    </source>
</evidence>
<reference evidence="7" key="3">
    <citation type="submission" date="2023-06" db="EMBL/GenBank/DDBJ databases">
        <title>Pangenomics reveal diversification of enzyme families and niche specialization in globally abundant SAR202 bacteria.</title>
        <authorList>
            <person name="Saw J.H.W."/>
        </authorList>
    </citation>
    <scope>NUCLEOTIDE SEQUENCE [LARGE SCALE GENOMIC DNA]</scope>
    <source>
        <strain evidence="7">JH1073</strain>
    </source>
</reference>
<dbReference type="AlphaFoldDB" id="A0AAJ6CSE2"/>
<dbReference type="InterPro" id="IPR017896">
    <property type="entry name" value="4Fe4S_Fe-S-bd"/>
</dbReference>
<gene>
    <name evidence="5" type="ORF">GKO46_03345</name>
    <name evidence="6" type="ORF">GKO48_05915</name>
</gene>
<keyword evidence="2" id="KW-0408">Iron</keyword>
<dbReference type="Gene3D" id="3.20.20.100">
    <property type="entry name" value="NADP-dependent oxidoreductase domain"/>
    <property type="match status" value="1"/>
</dbReference>
<evidence type="ECO:0000256" key="1">
    <source>
        <dbReference type="ARBA" id="ARBA00022723"/>
    </source>
</evidence>
<dbReference type="InterPro" id="IPR036812">
    <property type="entry name" value="NAD(P)_OxRdtase_dom_sf"/>
</dbReference>
<evidence type="ECO:0000259" key="4">
    <source>
        <dbReference type="PROSITE" id="PS51379"/>
    </source>
</evidence>
<dbReference type="PROSITE" id="PS00198">
    <property type="entry name" value="4FE4S_FER_1"/>
    <property type="match status" value="1"/>
</dbReference>
<dbReference type="InterPro" id="IPR023210">
    <property type="entry name" value="NADP_OxRdtase_dom"/>
</dbReference>
<dbReference type="Pfam" id="PF00248">
    <property type="entry name" value="Aldo_ket_red"/>
    <property type="match status" value="1"/>
</dbReference>
<dbReference type="SUPFAM" id="SSF51430">
    <property type="entry name" value="NAD(P)-linked oxidoreductase"/>
    <property type="match status" value="1"/>
</dbReference>
<dbReference type="GO" id="GO:0051536">
    <property type="term" value="F:iron-sulfur cluster binding"/>
    <property type="evidence" value="ECO:0007669"/>
    <property type="project" value="UniProtKB-KW"/>
</dbReference>
<dbReference type="RefSeq" id="WP_342822599.1">
    <property type="nucleotide sequence ID" value="NZ_CP046146.1"/>
</dbReference>
<dbReference type="PROSITE" id="PS51379">
    <property type="entry name" value="4FE4S_FER_2"/>
    <property type="match status" value="1"/>
</dbReference>
<dbReference type="CDD" id="cd19100">
    <property type="entry name" value="AKR_unchar"/>
    <property type="match status" value="1"/>
</dbReference>
<proteinExistence type="predicted"/>
<keyword evidence="3" id="KW-0411">Iron-sulfur</keyword>
<evidence type="ECO:0000313" key="5">
    <source>
        <dbReference type="EMBL" id="MDG0866103.1"/>
    </source>
</evidence>
<evidence type="ECO:0000256" key="2">
    <source>
        <dbReference type="ARBA" id="ARBA00023004"/>
    </source>
</evidence>
<evidence type="ECO:0000313" key="6">
    <source>
        <dbReference type="EMBL" id="WFG39173.1"/>
    </source>
</evidence>
<reference evidence="6" key="2">
    <citation type="journal article" date="2023" name="Nat. Commun.">
        <title>Cultivation of marine bacteria of the SAR202 clade.</title>
        <authorList>
            <person name="Lim Y."/>
            <person name="Seo J.H."/>
            <person name="Giovannoni S.J."/>
            <person name="Kang I."/>
            <person name="Cho J.C."/>
        </authorList>
    </citation>
    <scope>NUCLEOTIDE SEQUENCE</scope>
    <source>
        <strain evidence="6">JH1073</strain>
    </source>
</reference>
<dbReference type="Proteomes" id="UP001219901">
    <property type="component" value="Chromosome"/>
</dbReference>
<dbReference type="EMBL" id="CP046147">
    <property type="protein sequence ID" value="WFG39173.1"/>
    <property type="molecule type" value="Genomic_DNA"/>
</dbReference>